<dbReference type="PROSITE" id="PS51233">
    <property type="entry name" value="VWFD"/>
    <property type="match status" value="1"/>
</dbReference>
<evidence type="ECO:0000256" key="2">
    <source>
        <dbReference type="ARBA" id="ARBA00023157"/>
    </source>
</evidence>
<evidence type="ECO:0000313" key="8">
    <source>
        <dbReference type="Proteomes" id="UP000005408"/>
    </source>
</evidence>
<dbReference type="OrthoDB" id="6049036at2759"/>
<name>A0A8W8L562_MAGGI</name>
<dbReference type="Pfam" id="PF26129">
    <property type="entry name" value="Vwde"/>
    <property type="match status" value="1"/>
</dbReference>
<evidence type="ECO:0000313" key="7">
    <source>
        <dbReference type="EnsemblMetazoa" id="G26653.1:cds"/>
    </source>
</evidence>
<evidence type="ECO:0000259" key="5">
    <source>
        <dbReference type="PROSITE" id="PS50835"/>
    </source>
</evidence>
<feature type="domain" description="VWFD" evidence="6">
    <location>
        <begin position="403"/>
        <end position="596"/>
    </location>
</feature>
<evidence type="ECO:0000256" key="3">
    <source>
        <dbReference type="SAM" id="MobiDB-lite"/>
    </source>
</evidence>
<accession>A0A8W8L562</accession>
<dbReference type="EnsemblMetazoa" id="G26653.1">
    <property type="protein sequence ID" value="G26653.1:cds"/>
    <property type="gene ID" value="G26653"/>
</dbReference>
<protein>
    <recommendedName>
        <fullName evidence="9">von Willebrand factor D and EGF domain-containing protein</fullName>
    </recommendedName>
</protein>
<keyword evidence="2" id="KW-1015">Disulfide bond</keyword>
<evidence type="ECO:0000256" key="4">
    <source>
        <dbReference type="SAM" id="SignalP"/>
    </source>
</evidence>
<organism evidence="7 8">
    <name type="scientific">Magallana gigas</name>
    <name type="common">Pacific oyster</name>
    <name type="synonym">Crassostrea gigas</name>
    <dbReference type="NCBI Taxonomy" id="29159"/>
    <lineage>
        <taxon>Eukaryota</taxon>
        <taxon>Metazoa</taxon>
        <taxon>Spiralia</taxon>
        <taxon>Lophotrochozoa</taxon>
        <taxon>Mollusca</taxon>
        <taxon>Bivalvia</taxon>
        <taxon>Autobranchia</taxon>
        <taxon>Pteriomorphia</taxon>
        <taxon>Ostreida</taxon>
        <taxon>Ostreoidea</taxon>
        <taxon>Ostreidae</taxon>
        <taxon>Magallana</taxon>
    </lineage>
</organism>
<evidence type="ECO:0008006" key="9">
    <source>
        <dbReference type="Google" id="ProtNLM"/>
    </source>
</evidence>
<dbReference type="GO" id="GO:0005576">
    <property type="term" value="C:extracellular region"/>
    <property type="evidence" value="ECO:0007669"/>
    <property type="project" value="TreeGrafter"/>
</dbReference>
<dbReference type="PROSITE" id="PS50835">
    <property type="entry name" value="IG_LIKE"/>
    <property type="match status" value="1"/>
</dbReference>
<proteinExistence type="predicted"/>
<feature type="signal peptide" evidence="4">
    <location>
        <begin position="1"/>
        <end position="21"/>
    </location>
</feature>
<dbReference type="InterPro" id="IPR001846">
    <property type="entry name" value="VWF_type-D"/>
</dbReference>
<feature type="compositionally biased region" description="Polar residues" evidence="3">
    <location>
        <begin position="631"/>
        <end position="646"/>
    </location>
</feature>
<keyword evidence="8" id="KW-1185">Reference proteome</keyword>
<feature type="chain" id="PRO_5036504258" description="von Willebrand factor D and EGF domain-containing protein" evidence="4">
    <location>
        <begin position="22"/>
        <end position="1033"/>
    </location>
</feature>
<keyword evidence="1 4" id="KW-0732">Signal</keyword>
<reference evidence="7" key="1">
    <citation type="submission" date="2022-08" db="UniProtKB">
        <authorList>
            <consortium name="EnsemblMetazoa"/>
        </authorList>
    </citation>
    <scope>IDENTIFICATION</scope>
    <source>
        <strain evidence="7">05x7-T-G4-1.051#20</strain>
    </source>
</reference>
<sequence length="1033" mass="112859">MGTRNLPLLALSSFLVVAVCAHDPCGQGNHQSINEPHRSILFQPEPMDRLLCDNGLPSGWYVFDNNDEMPTSCVTQFHCGTHYPLWMQGTNPSSADGVVQRKACSNIHGTSSSTCCDFSLDIKVKNCGTFYVYYLQTVPGCPMAYCAGNKKVCGVGGQIDVGGNCPDLYPKLTSMPVLQKPEVTPTKEVRFPCRIDYPIGQPDVGFIVTWTIDGHELLDPTTKNPVKMVLVGDARIAYLDAMKLKYNLGKELKCNVSTYHPSKGQSISSDTLSSNGYWCGIKVSQDIINVDEGGPEKTVKVESTIPIPCTSVFQDSCKLTVVLKGLKNPADASLSGCHLDLKLDNITGMYSTYLTVKATRDFVNDNDHTHQLGFQPLPAFPHAMWENYTIAPITIITTDREHGSCFPWGDPHFTGFDLKKNYNIYDIGDFTLYKSLNQKRPFEVQVRTWACGSYNPCICAVIAREGNDVVEVDNCEKRAGVVEAPSVSFPTGHPLEGTTVSRDNKTGKIFNINFPSGTRIQVKTGILTGRKGTEHLPYMDLDVQAPPDDYMAAEGLCGNWNGVEGGALRGGDGHLYTPTTVTNFSISWLLPTGASMFYQLPKYEQHFAPKFEYCSCNQGPVQCTKAGNGALNPNKQSDGTPINNKNTPHKRSARSYSDHYPDRHISFNPKTIASRLKRNVDATFPTPSGITESRAKEYCRHSLMSASLYSKCQQSNILTDIIDGCVEDIKYSDSVDAFKLSAMNAYDSICYNELAQDPKNIHYVNGVPMVSSSVSGCPNQCSLNGNCVSGVCHCHHGYTSGDCSVQIGVAPKIYRLRGDGFCDIRTRPCRQANVIVDNIMESDTLSCRITPMNVSNGEPVESGPAVNIKGEFLSFLEVQCPIPESNVMKGPSAKGFKISITSDGQLYSQEALFIVADGYCTKCTADGVCTGNPNTCVIDGMCYRNGDQNNEGQVCDPAVSTVNWTSIKTVQEIDQYTATYTGCRCPDNTNSFNCACCKNGGCQCGEIQPNQCTHCNCKKLCGSKPCLFPPLAP</sequence>
<dbReference type="GO" id="GO:0009986">
    <property type="term" value="C:cell surface"/>
    <property type="evidence" value="ECO:0007669"/>
    <property type="project" value="TreeGrafter"/>
</dbReference>
<feature type="region of interest" description="Disordered" evidence="3">
    <location>
        <begin position="627"/>
        <end position="660"/>
    </location>
</feature>
<dbReference type="Pfam" id="PF23283">
    <property type="entry name" value="D8C_UMOD"/>
    <property type="match status" value="1"/>
</dbReference>
<dbReference type="PANTHER" id="PTHR14949">
    <property type="entry name" value="EGF-LIKE-DOMAIN, MULTIPLE 7, 8"/>
    <property type="match status" value="1"/>
</dbReference>
<dbReference type="PANTHER" id="PTHR14949:SF54">
    <property type="entry name" value="VWFD DOMAIN-CONTAINING PROTEIN"/>
    <property type="match status" value="1"/>
</dbReference>
<dbReference type="InterPro" id="IPR058727">
    <property type="entry name" value="Helical_Vwde"/>
</dbReference>
<dbReference type="OMA" id="NNEFTHR"/>
<evidence type="ECO:0000256" key="1">
    <source>
        <dbReference type="ARBA" id="ARBA00022729"/>
    </source>
</evidence>
<dbReference type="AlphaFoldDB" id="A0A8W8L562"/>
<dbReference type="InterPro" id="IPR007110">
    <property type="entry name" value="Ig-like_dom"/>
</dbReference>
<evidence type="ECO:0000259" key="6">
    <source>
        <dbReference type="PROSITE" id="PS51233"/>
    </source>
</evidence>
<dbReference type="GO" id="GO:0005102">
    <property type="term" value="F:signaling receptor binding"/>
    <property type="evidence" value="ECO:0007669"/>
    <property type="project" value="TreeGrafter"/>
</dbReference>
<dbReference type="InterPro" id="IPR057774">
    <property type="entry name" value="D8C_UMOD/GP2/OIT3-like"/>
</dbReference>
<dbReference type="InterPro" id="IPR050969">
    <property type="entry name" value="Dev_Signal_Modulators"/>
</dbReference>
<dbReference type="Gene3D" id="2.60.120.260">
    <property type="entry name" value="Galactose-binding domain-like"/>
    <property type="match status" value="1"/>
</dbReference>
<dbReference type="Proteomes" id="UP000005408">
    <property type="component" value="Unassembled WGS sequence"/>
</dbReference>
<feature type="domain" description="Ig-like" evidence="5">
    <location>
        <begin position="170"/>
        <end position="273"/>
    </location>
</feature>